<comment type="caution">
    <text evidence="2">The sequence shown here is derived from an EMBL/GenBank/DDBJ whole genome shotgun (WGS) entry which is preliminary data.</text>
</comment>
<evidence type="ECO:0000256" key="1">
    <source>
        <dbReference type="SAM" id="MobiDB-lite"/>
    </source>
</evidence>
<accession>A0A9N7VKU3</accession>
<sequence length="315" mass="34004">MFEALVGACNKMRSPVFVHGGGETAAAVSTLRSAAQRANYRLCKKKHRLSPSPPERPDAICSRGPFPSAVRSEGSPASEAGAAFKEKALAPCKSIGQIAEGARLRAALQETGEENHLETKVCHFRSAVTHCRGVAYIHAHAETDRFLDMFPTKHPYPSGLPGTGAQIILSGLPAVQSTYMGWKGALWQLACQWRPDPMTTNAKVLRKHQADRHSPSSIRGHCGTVRHEKTSPPPRKGAFVVGTQHDQWPCVVGHLFAPLEAGLFTVTVALYSPGNLLSGTAGGLLRRVLTICVERGQQSLREGVAAQVLDIRDQR</sequence>
<proteinExistence type="predicted"/>
<dbReference type="Proteomes" id="UP001153269">
    <property type="component" value="Unassembled WGS sequence"/>
</dbReference>
<protein>
    <submittedName>
        <fullName evidence="2">Uncharacterized protein</fullName>
    </submittedName>
</protein>
<feature type="region of interest" description="Disordered" evidence="1">
    <location>
        <begin position="207"/>
        <end position="234"/>
    </location>
</feature>
<organism evidence="2 3">
    <name type="scientific">Pleuronectes platessa</name>
    <name type="common">European plaice</name>
    <dbReference type="NCBI Taxonomy" id="8262"/>
    <lineage>
        <taxon>Eukaryota</taxon>
        <taxon>Metazoa</taxon>
        <taxon>Chordata</taxon>
        <taxon>Craniata</taxon>
        <taxon>Vertebrata</taxon>
        <taxon>Euteleostomi</taxon>
        <taxon>Actinopterygii</taxon>
        <taxon>Neopterygii</taxon>
        <taxon>Teleostei</taxon>
        <taxon>Neoteleostei</taxon>
        <taxon>Acanthomorphata</taxon>
        <taxon>Carangaria</taxon>
        <taxon>Pleuronectiformes</taxon>
        <taxon>Pleuronectoidei</taxon>
        <taxon>Pleuronectidae</taxon>
        <taxon>Pleuronectes</taxon>
    </lineage>
</organism>
<evidence type="ECO:0000313" key="3">
    <source>
        <dbReference type="Proteomes" id="UP001153269"/>
    </source>
</evidence>
<keyword evidence="3" id="KW-1185">Reference proteome</keyword>
<dbReference type="EMBL" id="CADEAL010004145">
    <property type="protein sequence ID" value="CAB1452823.1"/>
    <property type="molecule type" value="Genomic_DNA"/>
</dbReference>
<evidence type="ECO:0000313" key="2">
    <source>
        <dbReference type="EMBL" id="CAB1452823.1"/>
    </source>
</evidence>
<gene>
    <name evidence="2" type="ORF">PLEPLA_LOCUS40573</name>
</gene>
<reference evidence="2" key="1">
    <citation type="submission" date="2020-03" db="EMBL/GenBank/DDBJ databases">
        <authorList>
            <person name="Weist P."/>
        </authorList>
    </citation>
    <scope>NUCLEOTIDE SEQUENCE</scope>
</reference>
<name>A0A9N7VKU3_PLEPL</name>
<dbReference type="AlphaFoldDB" id="A0A9N7VKU3"/>